<dbReference type="FunFam" id="2.130.10.10:FF:000127">
    <property type="entry name" value="Eukaryotic translation initiation factor 3 subunit I"/>
    <property type="match status" value="1"/>
</dbReference>
<dbReference type="SUPFAM" id="SSF50978">
    <property type="entry name" value="WD40 repeat-like"/>
    <property type="match status" value="1"/>
</dbReference>
<dbReference type="STRING" id="136037.A0A067QW02"/>
<dbReference type="InterPro" id="IPR036322">
    <property type="entry name" value="WD40_repeat_dom_sf"/>
</dbReference>
<comment type="subunit">
    <text evidence="7">Component of the eukaryotic translation initiation factor 3 (eIF-3) complex.</text>
</comment>
<dbReference type="OMA" id="VWFSHNG"/>
<dbReference type="PANTHER" id="PTHR19877">
    <property type="entry name" value="EUKARYOTIC TRANSLATION INITIATION FACTOR 3 SUBUNIT I"/>
    <property type="match status" value="1"/>
</dbReference>
<feature type="repeat" description="WD" evidence="8">
    <location>
        <begin position="196"/>
        <end position="237"/>
    </location>
</feature>
<evidence type="ECO:0000256" key="4">
    <source>
        <dbReference type="ARBA" id="ARBA00022737"/>
    </source>
</evidence>
<dbReference type="InterPro" id="IPR015943">
    <property type="entry name" value="WD40/YVTN_repeat-like_dom_sf"/>
</dbReference>
<evidence type="ECO:0000313" key="10">
    <source>
        <dbReference type="Proteomes" id="UP000027135"/>
    </source>
</evidence>
<comment type="function">
    <text evidence="7">Component of the eukaryotic translation initiation factor 3 (eIF-3) complex, which is involved in protein synthesis of a specialized repertoire of mRNAs and, together with other initiation factors, stimulates binding of mRNA and methionyl-tRNAi to the 40S ribosome. The eIF-3 complex specifically targets and initiates translation of a subset of mRNAs involved in cell proliferation.</text>
</comment>
<protein>
    <recommendedName>
        <fullName evidence="7">Eukaryotic translation initiation factor 3 subunit I</fullName>
        <shortName evidence="7">eIF3i</shortName>
    </recommendedName>
</protein>
<dbReference type="Pfam" id="PF24805">
    <property type="entry name" value="EIF3I"/>
    <property type="match status" value="1"/>
</dbReference>
<reference evidence="9 10" key="1">
    <citation type="journal article" date="2014" name="Nat. Commun.">
        <title>Molecular traces of alternative social organization in a termite genome.</title>
        <authorList>
            <person name="Terrapon N."/>
            <person name="Li C."/>
            <person name="Robertson H.M."/>
            <person name="Ji L."/>
            <person name="Meng X."/>
            <person name="Booth W."/>
            <person name="Chen Z."/>
            <person name="Childers C.P."/>
            <person name="Glastad K.M."/>
            <person name="Gokhale K."/>
            <person name="Gowin J."/>
            <person name="Gronenberg W."/>
            <person name="Hermansen R.A."/>
            <person name="Hu H."/>
            <person name="Hunt B.G."/>
            <person name="Huylmans A.K."/>
            <person name="Khalil S.M."/>
            <person name="Mitchell R.D."/>
            <person name="Munoz-Torres M.C."/>
            <person name="Mustard J.A."/>
            <person name="Pan H."/>
            <person name="Reese J.T."/>
            <person name="Scharf M.E."/>
            <person name="Sun F."/>
            <person name="Vogel H."/>
            <person name="Xiao J."/>
            <person name="Yang W."/>
            <person name="Yang Z."/>
            <person name="Yang Z."/>
            <person name="Zhou J."/>
            <person name="Zhu J."/>
            <person name="Brent C.S."/>
            <person name="Elsik C.G."/>
            <person name="Goodisman M.A."/>
            <person name="Liberles D.A."/>
            <person name="Roe R.M."/>
            <person name="Vargo E.L."/>
            <person name="Vilcinskas A."/>
            <person name="Wang J."/>
            <person name="Bornberg-Bauer E."/>
            <person name="Korb J."/>
            <person name="Zhang G."/>
            <person name="Liebig J."/>
        </authorList>
    </citation>
    <scope>NUCLEOTIDE SEQUENCE [LARGE SCALE GENOMIC DNA]</scope>
    <source>
        <tissue evidence="9">Whole organism</tissue>
    </source>
</reference>
<dbReference type="SMART" id="SM00320">
    <property type="entry name" value="WD40"/>
    <property type="match status" value="6"/>
</dbReference>
<dbReference type="GO" id="GO:0016282">
    <property type="term" value="C:eukaryotic 43S preinitiation complex"/>
    <property type="evidence" value="ECO:0007669"/>
    <property type="project" value="UniProtKB-UniRule"/>
</dbReference>
<organism evidence="9 10">
    <name type="scientific">Zootermopsis nevadensis</name>
    <name type="common">Dampwood termite</name>
    <dbReference type="NCBI Taxonomy" id="136037"/>
    <lineage>
        <taxon>Eukaryota</taxon>
        <taxon>Metazoa</taxon>
        <taxon>Ecdysozoa</taxon>
        <taxon>Arthropoda</taxon>
        <taxon>Hexapoda</taxon>
        <taxon>Insecta</taxon>
        <taxon>Pterygota</taxon>
        <taxon>Neoptera</taxon>
        <taxon>Polyneoptera</taxon>
        <taxon>Dictyoptera</taxon>
        <taxon>Blattodea</taxon>
        <taxon>Blattoidea</taxon>
        <taxon>Termitoidae</taxon>
        <taxon>Termopsidae</taxon>
        <taxon>Zootermopsis</taxon>
    </lineage>
</organism>
<evidence type="ECO:0000256" key="6">
    <source>
        <dbReference type="ARBA" id="ARBA00038394"/>
    </source>
</evidence>
<dbReference type="InParanoid" id="A0A067QW02"/>
<dbReference type="PANTHER" id="PTHR19877:SF1">
    <property type="entry name" value="EUKARYOTIC TRANSLATION INITIATION FACTOR 3 SUBUNIT I"/>
    <property type="match status" value="1"/>
</dbReference>
<dbReference type="eggNOG" id="KOG0643">
    <property type="taxonomic scope" value="Eukaryota"/>
</dbReference>
<dbReference type="GO" id="GO:0003723">
    <property type="term" value="F:RNA binding"/>
    <property type="evidence" value="ECO:0007669"/>
    <property type="project" value="TreeGrafter"/>
</dbReference>
<comment type="subcellular location">
    <subcellularLocation>
        <location evidence="7">Cytoplasm</location>
    </subcellularLocation>
</comment>
<keyword evidence="2 7" id="KW-0396">Initiation factor</keyword>
<keyword evidence="4" id="KW-0677">Repeat</keyword>
<proteinExistence type="inferred from homology"/>
<evidence type="ECO:0000256" key="7">
    <source>
        <dbReference type="HAMAP-Rule" id="MF_03008"/>
    </source>
</evidence>
<comment type="similarity">
    <text evidence="6">Belongs to the WD repeat STRAP family.</text>
</comment>
<sequence length="338" mass="37745">MFNLQKPLMLHGHERPITQIKYNREGDLLFSSAKDLNPNVWYSLNGERLGTFDGHQGAVWAIDVNWDTTRFMSGAADQCLRIWDCATGSQIGKIENSSSVRSCNFSYSANMAAYSTDAHLALLICIIQILSQRETNNMTTSYSGKAHPILRIPIPNTGPKVTSMLWGPLDKSVITGHENGELTQWDLRMGKTMNSTNDHSGSINDMQMSKHGIMFITASKDYTARLFDTDTLSCLKTYKTERPVNSAAISPIYDHVVVGGGQDAMDVTTTSTRIGKFDSRFFHLVFEEEFGRVKGHFGPINSVAFHPDGKSYSSGGEDGYIRIHNFDSAYFEFNFDCQ</sequence>
<dbReference type="Gene3D" id="2.130.10.10">
    <property type="entry name" value="YVTN repeat-like/Quinoprotein amine dehydrogenase"/>
    <property type="match status" value="1"/>
</dbReference>
<evidence type="ECO:0000256" key="3">
    <source>
        <dbReference type="ARBA" id="ARBA00022574"/>
    </source>
</evidence>
<dbReference type="AlphaFoldDB" id="A0A067QW02"/>
<keyword evidence="1 7" id="KW-0963">Cytoplasm</keyword>
<evidence type="ECO:0000256" key="2">
    <source>
        <dbReference type="ARBA" id="ARBA00022540"/>
    </source>
</evidence>
<dbReference type="InterPro" id="IPR027525">
    <property type="entry name" value="eIF3i"/>
</dbReference>
<dbReference type="EMBL" id="KK852893">
    <property type="protein sequence ID" value="KDR14214.1"/>
    <property type="molecule type" value="Genomic_DNA"/>
</dbReference>
<dbReference type="FunCoup" id="A0A067QW02">
    <property type="interactions" value="1435"/>
</dbReference>
<name>A0A067QW02_ZOONE</name>
<evidence type="ECO:0000256" key="8">
    <source>
        <dbReference type="PROSITE-ProRule" id="PRU00221"/>
    </source>
</evidence>
<dbReference type="Proteomes" id="UP000027135">
    <property type="component" value="Unassembled WGS sequence"/>
</dbReference>
<feature type="repeat" description="WD" evidence="8">
    <location>
        <begin position="293"/>
        <end position="328"/>
    </location>
</feature>
<keyword evidence="5 7" id="KW-0648">Protein biosynthesis</keyword>
<comment type="similarity">
    <text evidence="7">Belongs to the eIF-3 subunit I family.</text>
</comment>
<accession>A0A067QW02</accession>
<dbReference type="GO" id="GO:0033290">
    <property type="term" value="C:eukaryotic 48S preinitiation complex"/>
    <property type="evidence" value="ECO:0007669"/>
    <property type="project" value="UniProtKB-UniRule"/>
</dbReference>
<dbReference type="GO" id="GO:0003743">
    <property type="term" value="F:translation initiation factor activity"/>
    <property type="evidence" value="ECO:0007669"/>
    <property type="project" value="UniProtKB-UniRule"/>
</dbReference>
<feature type="repeat" description="WD" evidence="8">
    <location>
        <begin position="10"/>
        <end position="51"/>
    </location>
</feature>
<keyword evidence="3 8" id="KW-0853">WD repeat</keyword>
<dbReference type="PROSITE" id="PS50294">
    <property type="entry name" value="WD_REPEATS_REGION"/>
    <property type="match status" value="3"/>
</dbReference>
<dbReference type="GO" id="GO:0071541">
    <property type="term" value="C:eukaryotic translation initiation factor 3 complex, eIF3m"/>
    <property type="evidence" value="ECO:0007669"/>
    <property type="project" value="TreeGrafter"/>
</dbReference>
<evidence type="ECO:0000256" key="1">
    <source>
        <dbReference type="ARBA" id="ARBA00022490"/>
    </source>
</evidence>
<evidence type="ECO:0000256" key="5">
    <source>
        <dbReference type="ARBA" id="ARBA00022917"/>
    </source>
</evidence>
<gene>
    <name evidence="9" type="ORF">L798_11754</name>
</gene>
<dbReference type="HAMAP" id="MF_03008">
    <property type="entry name" value="eIF3i"/>
    <property type="match status" value="1"/>
</dbReference>
<keyword evidence="10" id="KW-1185">Reference proteome</keyword>
<evidence type="ECO:0000313" key="9">
    <source>
        <dbReference type="EMBL" id="KDR14214.1"/>
    </source>
</evidence>
<dbReference type="InterPro" id="IPR001680">
    <property type="entry name" value="WD40_rpt"/>
</dbReference>
<dbReference type="PROSITE" id="PS50082">
    <property type="entry name" value="WD_REPEATS_2"/>
    <property type="match status" value="4"/>
</dbReference>
<dbReference type="GO" id="GO:0001732">
    <property type="term" value="P:formation of cytoplasmic translation initiation complex"/>
    <property type="evidence" value="ECO:0007669"/>
    <property type="project" value="UniProtKB-UniRule"/>
</dbReference>
<feature type="repeat" description="WD" evidence="8">
    <location>
        <begin position="52"/>
        <end position="93"/>
    </location>
</feature>